<dbReference type="InterPro" id="IPR003607">
    <property type="entry name" value="HD/PDEase_dom"/>
</dbReference>
<dbReference type="InterPro" id="IPR006189">
    <property type="entry name" value="CHASE_dom"/>
</dbReference>
<protein>
    <recommendedName>
        <fullName evidence="12">Phosphodiesterase</fullName>
    </recommendedName>
</protein>
<keyword evidence="7" id="KW-1133">Transmembrane helix</keyword>
<feature type="transmembrane region" description="Helical" evidence="7">
    <location>
        <begin position="235"/>
        <end position="260"/>
    </location>
</feature>
<feature type="binding site" evidence="4">
    <location>
        <position position="805"/>
    </location>
    <ligand>
        <name>AMP</name>
        <dbReference type="ChEBI" id="CHEBI:456215"/>
    </ligand>
</feature>
<feature type="region of interest" description="Disordered" evidence="6">
    <location>
        <begin position="382"/>
        <end position="407"/>
    </location>
</feature>
<evidence type="ECO:0000256" key="3">
    <source>
        <dbReference type="PIRSR" id="PIRSR623088-1"/>
    </source>
</evidence>
<dbReference type="GO" id="GO:0007165">
    <property type="term" value="P:signal transduction"/>
    <property type="evidence" value="ECO:0007669"/>
    <property type="project" value="InterPro"/>
</dbReference>
<keyword evidence="11" id="KW-1185">Reference proteome</keyword>
<sequence length="985" mass="105292">MVGSVVAPVLVTSAMVHYNPNYQDVSSLFQGLAPTLLTQTSNKYAGAVELQLQPFGVVTATYPAANSSSSRGGAPVGYDIFASPERDMAIKMVRARSLTLAGPMDFMRGGYGVTVTMPIFITGVPENTTFNNPYPLNPACGAACAYNATTKTAFWGFATAQVWLDIFEAVDSRFALLTERGYIYEVLVPDGAGGKARITSNIDGALPSDSVEVTVQLPNTEWVLRVHPTGDWMPAWYAGLLAGVIVLAVVVALLAFAVLVSRRQHQTLLEAVLPKQVIRELRKEDTTTMEARILQADTPADMLLMVLGELLEGRTPDLRDVVFIRTVLMRNQDVYAPLNLKGHLRGSSLDADVVRALMRQLGSGGDFESTSVYGSGRIAEEAEGGAGGADSDGGGPGATDSAYSGQPADSVEGALSLILNVQPYHVVRSVTGEVGGMCGVLTAQHSVDGELRSPALGAFDVEPSGGAITGVMVAASLGAVAEGAPVAASGVAAETRSRWRGKKTPLMLSSNGRPGLPPGPPAAPPQLVIVPPAIIEDSERLLQHVDGWEFDTWALQEATQGHALSVLGFYLIQRAGLVSRFRLKPVILARLLRAIENGYVDNPYHSAIHAADVLQTMHVVIHAAQLHVHYLDALGLLASYYAAIVHDFAHPGLTGDYLIATSDPLAIRYNDRSPLENHHCAASFALLRRKELDALSPLSQSERTAFRKQVIELVLSTDMKQHFSILSHFNTVHRLTSYSQQQAAAALQPSPSLARAVSLRPNGSGDRNGIPPPSPRQPLSLFQAPRPVDDTERLLTLQIALKCADIGHLGESLEVHKKWLSNLEEEFFRQGDRERELGLPISPLFDRSKQGVSKSQVGFYDFVALPLVHALSSAFPGTQQLMRCFLNNYNHWRQVDGQPPVEPPKVRTLSGQGSGRQLLASVSNRLLSAAPSTPRGSAAAAAAAAAAARLEKARPPPLTVPPAGVDDKPGMPTVQLTLAGNKGGR</sequence>
<reference evidence="10" key="1">
    <citation type="journal article" date="2020" name="bioRxiv">
        <title>Comparative genomics of Chlamydomonas.</title>
        <authorList>
            <person name="Craig R.J."/>
            <person name="Hasan A.R."/>
            <person name="Ness R.W."/>
            <person name="Keightley P.D."/>
        </authorList>
    </citation>
    <scope>NUCLEOTIDE SEQUENCE</scope>
    <source>
        <strain evidence="10">SAG 7.73</strain>
    </source>
</reference>
<evidence type="ECO:0000256" key="7">
    <source>
        <dbReference type="SAM" id="Phobius"/>
    </source>
</evidence>
<feature type="domain" description="CHASE" evidence="8">
    <location>
        <begin position="53"/>
        <end position="160"/>
    </location>
</feature>
<keyword evidence="7" id="KW-0812">Transmembrane</keyword>
<feature type="binding site" evidence="5">
    <location>
        <position position="647"/>
    </location>
    <ligand>
        <name>Zn(2+)</name>
        <dbReference type="ChEBI" id="CHEBI:29105"/>
        <label>1</label>
    </ligand>
</feature>
<dbReference type="AlphaFoldDB" id="A0A835SSF1"/>
<dbReference type="InterPro" id="IPR023088">
    <property type="entry name" value="PDEase"/>
</dbReference>
<keyword evidence="7" id="KW-0472">Membrane</keyword>
<feature type="region of interest" description="Disordered" evidence="6">
    <location>
        <begin position="950"/>
        <end position="972"/>
    </location>
</feature>
<dbReference type="PRINTS" id="PR00387">
    <property type="entry name" value="PDIESTERASE1"/>
</dbReference>
<name>A0A835SSF1_CHLIN</name>
<dbReference type="PANTHER" id="PTHR11347">
    <property type="entry name" value="CYCLIC NUCLEOTIDE PHOSPHODIESTERASE"/>
    <property type="match status" value="1"/>
</dbReference>
<proteinExistence type="predicted"/>
<dbReference type="CDD" id="cd00077">
    <property type="entry name" value="HDc"/>
    <property type="match status" value="1"/>
</dbReference>
<feature type="binding site" evidence="5">
    <location>
        <position position="805"/>
    </location>
    <ligand>
        <name>Zn(2+)</name>
        <dbReference type="ChEBI" id="CHEBI:29105"/>
        <label>1</label>
    </ligand>
</feature>
<evidence type="ECO:0000313" key="10">
    <source>
        <dbReference type="EMBL" id="KAG2425825.1"/>
    </source>
</evidence>
<evidence type="ECO:0000256" key="2">
    <source>
        <dbReference type="ARBA" id="ARBA00022801"/>
    </source>
</evidence>
<organism evidence="10 11">
    <name type="scientific">Chlamydomonas incerta</name>
    <dbReference type="NCBI Taxonomy" id="51695"/>
    <lineage>
        <taxon>Eukaryota</taxon>
        <taxon>Viridiplantae</taxon>
        <taxon>Chlorophyta</taxon>
        <taxon>core chlorophytes</taxon>
        <taxon>Chlorophyceae</taxon>
        <taxon>CS clade</taxon>
        <taxon>Chlamydomonadales</taxon>
        <taxon>Chlamydomonadaceae</taxon>
        <taxon>Chlamydomonas</taxon>
    </lineage>
</organism>
<feature type="compositionally biased region" description="Gly residues" evidence="6">
    <location>
        <begin position="384"/>
        <end position="397"/>
    </location>
</feature>
<feature type="active site" description="Proton donor" evidence="3">
    <location>
        <position position="605"/>
    </location>
</feature>
<accession>A0A835SSF1</accession>
<feature type="binding site" evidence="5">
    <location>
        <position position="646"/>
    </location>
    <ligand>
        <name>Zn(2+)</name>
        <dbReference type="ChEBI" id="CHEBI:29105"/>
        <label>1</label>
    </ligand>
</feature>
<evidence type="ECO:0008006" key="12">
    <source>
        <dbReference type="Google" id="ProtNLM"/>
    </source>
</evidence>
<feature type="binding site" evidence="5">
    <location>
        <position position="647"/>
    </location>
    <ligand>
        <name>Zn(2+)</name>
        <dbReference type="ChEBI" id="CHEBI:29105"/>
        <label>2</label>
    </ligand>
</feature>
<dbReference type="Pfam" id="PF00233">
    <property type="entry name" value="PDEase_I"/>
    <property type="match status" value="1"/>
</dbReference>
<dbReference type="PROSITE" id="PS51845">
    <property type="entry name" value="PDEASE_I_2"/>
    <property type="match status" value="1"/>
</dbReference>
<dbReference type="InterPro" id="IPR002073">
    <property type="entry name" value="PDEase_catalytic_dom"/>
</dbReference>
<keyword evidence="1 5" id="KW-0479">Metal-binding</keyword>
<evidence type="ECO:0000256" key="6">
    <source>
        <dbReference type="SAM" id="MobiDB-lite"/>
    </source>
</evidence>
<feature type="binding site" evidence="5">
    <location>
        <position position="609"/>
    </location>
    <ligand>
        <name>Zn(2+)</name>
        <dbReference type="ChEBI" id="CHEBI:29105"/>
        <label>1</label>
    </ligand>
</feature>
<evidence type="ECO:0000313" key="11">
    <source>
        <dbReference type="Proteomes" id="UP000650467"/>
    </source>
</evidence>
<feature type="binding site" evidence="4">
    <location>
        <position position="856"/>
    </location>
    <ligand>
        <name>AMP</name>
        <dbReference type="ChEBI" id="CHEBI:456215"/>
    </ligand>
</feature>
<evidence type="ECO:0000259" key="9">
    <source>
        <dbReference type="PROSITE" id="PS51845"/>
    </source>
</evidence>
<feature type="region of interest" description="Disordered" evidence="6">
    <location>
        <begin position="759"/>
        <end position="782"/>
    </location>
</feature>
<evidence type="ECO:0000259" key="8">
    <source>
        <dbReference type="PROSITE" id="PS50839"/>
    </source>
</evidence>
<comment type="caution">
    <text evidence="10">The sequence shown here is derived from an EMBL/GenBank/DDBJ whole genome shotgun (WGS) entry which is preliminary data.</text>
</comment>
<dbReference type="InterPro" id="IPR036971">
    <property type="entry name" value="PDEase_catalytic_dom_sf"/>
</dbReference>
<dbReference type="Gene3D" id="1.10.1300.10">
    <property type="entry name" value="3'5'-cyclic nucleotide phosphodiesterase, catalytic domain"/>
    <property type="match status" value="1"/>
</dbReference>
<evidence type="ECO:0000256" key="4">
    <source>
        <dbReference type="PIRSR" id="PIRSR623088-2"/>
    </source>
</evidence>
<dbReference type="SUPFAM" id="SSF109604">
    <property type="entry name" value="HD-domain/PDEase-like"/>
    <property type="match status" value="1"/>
</dbReference>
<dbReference type="PROSITE" id="PS50839">
    <property type="entry name" value="CHASE"/>
    <property type="match status" value="1"/>
</dbReference>
<dbReference type="OrthoDB" id="568146at2759"/>
<feature type="domain" description="PDEase" evidence="9">
    <location>
        <begin position="530"/>
        <end position="899"/>
    </location>
</feature>
<dbReference type="GO" id="GO:0004114">
    <property type="term" value="F:3',5'-cyclic-nucleotide phosphodiesterase activity"/>
    <property type="evidence" value="ECO:0007669"/>
    <property type="project" value="InterPro"/>
</dbReference>
<evidence type="ECO:0000256" key="5">
    <source>
        <dbReference type="PIRSR" id="PIRSR623088-3"/>
    </source>
</evidence>
<gene>
    <name evidence="10" type="ORF">HXX76_013450</name>
</gene>
<dbReference type="GO" id="GO:0046872">
    <property type="term" value="F:metal ion binding"/>
    <property type="evidence" value="ECO:0007669"/>
    <property type="project" value="UniProtKB-KW"/>
</dbReference>
<dbReference type="EMBL" id="JAEHOC010000052">
    <property type="protein sequence ID" value="KAG2425825.1"/>
    <property type="molecule type" value="Genomic_DNA"/>
</dbReference>
<feature type="binding site" evidence="4">
    <location>
        <begin position="605"/>
        <end position="609"/>
    </location>
    <ligand>
        <name>AMP</name>
        <dbReference type="ChEBI" id="CHEBI:456215"/>
    </ligand>
</feature>
<feature type="binding site" evidence="4">
    <location>
        <position position="647"/>
    </location>
    <ligand>
        <name>AMP</name>
        <dbReference type="ChEBI" id="CHEBI:456215"/>
    </ligand>
</feature>
<dbReference type="Proteomes" id="UP000650467">
    <property type="component" value="Unassembled WGS sequence"/>
</dbReference>
<keyword evidence="2" id="KW-0378">Hydrolase</keyword>
<evidence type="ECO:0000256" key="1">
    <source>
        <dbReference type="ARBA" id="ARBA00022723"/>
    </source>
</evidence>